<dbReference type="AlphaFoldDB" id="A0A2M8LPH4"/>
<evidence type="ECO:0000256" key="2">
    <source>
        <dbReference type="ARBA" id="ARBA00022448"/>
    </source>
</evidence>
<keyword evidence="4 7" id="KW-0812">Transmembrane</keyword>
<dbReference type="GO" id="GO:0055085">
    <property type="term" value="P:transmembrane transport"/>
    <property type="evidence" value="ECO:0007669"/>
    <property type="project" value="InterPro"/>
</dbReference>
<keyword evidence="2 7" id="KW-0813">Transport</keyword>
<evidence type="ECO:0000256" key="5">
    <source>
        <dbReference type="ARBA" id="ARBA00022989"/>
    </source>
</evidence>
<comment type="subcellular location">
    <subcellularLocation>
        <location evidence="1 7">Cell membrane</location>
        <topology evidence="1 7">Multi-pass membrane protein</topology>
    </subcellularLocation>
</comment>
<comment type="caution">
    <text evidence="10">The sequence shown here is derived from an EMBL/GenBank/DDBJ whole genome shotgun (WGS) entry which is preliminary data.</text>
</comment>
<feature type="transmembrane region" description="Helical" evidence="7">
    <location>
        <begin position="126"/>
        <end position="147"/>
    </location>
</feature>
<protein>
    <submittedName>
        <fullName evidence="10">Sugar ABC transporter permease</fullName>
    </submittedName>
</protein>
<dbReference type="CDD" id="cd06261">
    <property type="entry name" value="TM_PBP2"/>
    <property type="match status" value="1"/>
</dbReference>
<proteinExistence type="inferred from homology"/>
<dbReference type="InterPro" id="IPR000515">
    <property type="entry name" value="MetI-like"/>
</dbReference>
<evidence type="ECO:0000256" key="4">
    <source>
        <dbReference type="ARBA" id="ARBA00022692"/>
    </source>
</evidence>
<feature type="transmembrane region" description="Helical" evidence="7">
    <location>
        <begin position="193"/>
        <end position="213"/>
    </location>
</feature>
<evidence type="ECO:0000313" key="10">
    <source>
        <dbReference type="EMBL" id="PJE93856.1"/>
    </source>
</evidence>
<dbReference type="Gene3D" id="1.10.3720.10">
    <property type="entry name" value="MetI-like"/>
    <property type="match status" value="1"/>
</dbReference>
<keyword evidence="3" id="KW-1003">Cell membrane</keyword>
<feature type="transmembrane region" description="Helical" evidence="7">
    <location>
        <begin position="295"/>
        <end position="316"/>
    </location>
</feature>
<feature type="transmembrane region" description="Helical" evidence="7">
    <location>
        <begin position="159"/>
        <end position="181"/>
    </location>
</feature>
<feature type="domain" description="ABC transmembrane type-1" evidence="9">
    <location>
        <begin position="122"/>
        <end position="316"/>
    </location>
</feature>
<evidence type="ECO:0000256" key="3">
    <source>
        <dbReference type="ARBA" id="ARBA00022475"/>
    </source>
</evidence>
<evidence type="ECO:0000256" key="6">
    <source>
        <dbReference type="ARBA" id="ARBA00023136"/>
    </source>
</evidence>
<sequence length="330" mass="35185">MTAAGPSPSIRPGDPEETAAALTRGAGEDIGSTDGTGTPAGAGAGKQERPGPGSEGGRTLNAFSHAFLVLWAVLAAGPLLWAVMNSFKSSGAILEDPWSLPSKLHWENWSFAWNEANIGQYTVNSLIVVAGSVSGTMLLGSMVAYVLARYDFPGNRLVYFLFVGGMAFPIIVALVPLFFVMKNFALLDTYHGLILVYIAYSLPFTVFFMAAFFRTLPASIAEAAEIDGASHSRIFFQVMLPMAKPGLISVGIFNFLGQWNQYLIPQVVHVGDPDKYVLTQGLANLAAQTGYRGNWGGLFAGLTLAVLPILVVYVVFQRQVQAGLTAGALK</sequence>
<dbReference type="SUPFAM" id="SSF161098">
    <property type="entry name" value="MetI-like"/>
    <property type="match status" value="1"/>
</dbReference>
<keyword evidence="5 7" id="KW-1133">Transmembrane helix</keyword>
<dbReference type="InterPro" id="IPR035906">
    <property type="entry name" value="MetI-like_sf"/>
</dbReference>
<keyword evidence="11" id="KW-1185">Reference proteome</keyword>
<organism evidence="10 11">
    <name type="scientific">Streptomyces carminius</name>
    <dbReference type="NCBI Taxonomy" id="2665496"/>
    <lineage>
        <taxon>Bacteria</taxon>
        <taxon>Bacillati</taxon>
        <taxon>Actinomycetota</taxon>
        <taxon>Actinomycetes</taxon>
        <taxon>Kitasatosporales</taxon>
        <taxon>Streptomycetaceae</taxon>
        <taxon>Streptomyces</taxon>
    </lineage>
</organism>
<dbReference type="PANTHER" id="PTHR43744:SF12">
    <property type="entry name" value="ABC TRANSPORTER PERMEASE PROTEIN MG189-RELATED"/>
    <property type="match status" value="1"/>
</dbReference>
<evidence type="ECO:0000259" key="9">
    <source>
        <dbReference type="PROSITE" id="PS50928"/>
    </source>
</evidence>
<reference evidence="10 11" key="1">
    <citation type="submission" date="2017-11" db="EMBL/GenBank/DDBJ databases">
        <title>Streptomyces carmine sp. nov., a novel actinomycete isolated from Sophora alopecuroides in Xinjiang, China.</title>
        <authorList>
            <person name="Wang Y."/>
            <person name="Luo X."/>
            <person name="Wan C."/>
            <person name="Zhang L."/>
        </authorList>
    </citation>
    <scope>NUCLEOTIDE SEQUENCE [LARGE SCALE GENOMIC DNA]</scope>
    <source>
        <strain evidence="10 11">TRM SA0054</strain>
    </source>
</reference>
<accession>A0A2M8LPH4</accession>
<dbReference type="EMBL" id="PGGW01000071">
    <property type="protein sequence ID" value="PJE93856.1"/>
    <property type="molecule type" value="Genomic_DNA"/>
</dbReference>
<evidence type="ECO:0000313" key="11">
    <source>
        <dbReference type="Proteomes" id="UP000230407"/>
    </source>
</evidence>
<feature type="region of interest" description="Disordered" evidence="8">
    <location>
        <begin position="1"/>
        <end position="56"/>
    </location>
</feature>
<name>A0A2M8LPH4_9ACTN</name>
<comment type="similarity">
    <text evidence="7">Belongs to the binding-protein-dependent transport system permease family.</text>
</comment>
<dbReference type="GO" id="GO:0005886">
    <property type="term" value="C:plasma membrane"/>
    <property type="evidence" value="ECO:0007669"/>
    <property type="project" value="UniProtKB-SubCell"/>
</dbReference>
<feature type="transmembrane region" description="Helical" evidence="7">
    <location>
        <begin position="66"/>
        <end position="84"/>
    </location>
</feature>
<evidence type="ECO:0000256" key="1">
    <source>
        <dbReference type="ARBA" id="ARBA00004651"/>
    </source>
</evidence>
<dbReference type="PANTHER" id="PTHR43744">
    <property type="entry name" value="ABC TRANSPORTER PERMEASE PROTEIN MG189-RELATED-RELATED"/>
    <property type="match status" value="1"/>
</dbReference>
<evidence type="ECO:0000256" key="7">
    <source>
        <dbReference type="RuleBase" id="RU363032"/>
    </source>
</evidence>
<feature type="transmembrane region" description="Helical" evidence="7">
    <location>
        <begin position="234"/>
        <end position="256"/>
    </location>
</feature>
<keyword evidence="6 7" id="KW-0472">Membrane</keyword>
<gene>
    <name evidence="10" type="ORF">CUT44_32185</name>
</gene>
<evidence type="ECO:0000256" key="8">
    <source>
        <dbReference type="SAM" id="MobiDB-lite"/>
    </source>
</evidence>
<dbReference type="PROSITE" id="PS50928">
    <property type="entry name" value="ABC_TM1"/>
    <property type="match status" value="1"/>
</dbReference>
<dbReference type="Proteomes" id="UP000230407">
    <property type="component" value="Unassembled WGS sequence"/>
</dbReference>
<dbReference type="Pfam" id="PF00528">
    <property type="entry name" value="BPD_transp_1"/>
    <property type="match status" value="1"/>
</dbReference>